<protein>
    <submittedName>
        <fullName evidence="1">Uncharacterized protein</fullName>
    </submittedName>
</protein>
<evidence type="ECO:0000313" key="1">
    <source>
        <dbReference type="EMBL" id="JAD66945.1"/>
    </source>
</evidence>
<reference evidence="1" key="2">
    <citation type="journal article" date="2015" name="Data Brief">
        <title>Shoot transcriptome of the giant reed, Arundo donax.</title>
        <authorList>
            <person name="Barrero R.A."/>
            <person name="Guerrero F.D."/>
            <person name="Moolhuijzen P."/>
            <person name="Goolsby J.A."/>
            <person name="Tidwell J."/>
            <person name="Bellgard S.E."/>
            <person name="Bellgard M.I."/>
        </authorList>
    </citation>
    <scope>NUCLEOTIDE SEQUENCE</scope>
    <source>
        <tissue evidence="1">Shoot tissue taken approximately 20 cm above the soil surface</tissue>
    </source>
</reference>
<sequence>MRHTNLSIFLLTRANYFFLLEGNNRSKHWQCRHDQDQLRLCIHLWKLFYVVQ</sequence>
<proteinExistence type="predicted"/>
<reference evidence="1" key="1">
    <citation type="submission" date="2014-09" db="EMBL/GenBank/DDBJ databases">
        <authorList>
            <person name="Magalhaes I.L.F."/>
            <person name="Oliveira U."/>
            <person name="Santos F.R."/>
            <person name="Vidigal T.H.D.A."/>
            <person name="Brescovit A.D."/>
            <person name="Santos A.J."/>
        </authorList>
    </citation>
    <scope>NUCLEOTIDE SEQUENCE</scope>
    <source>
        <tissue evidence="1">Shoot tissue taken approximately 20 cm above the soil surface</tissue>
    </source>
</reference>
<accession>A0A0A9C0K8</accession>
<dbReference type="AlphaFoldDB" id="A0A0A9C0K8"/>
<organism evidence="1">
    <name type="scientific">Arundo donax</name>
    <name type="common">Giant reed</name>
    <name type="synonym">Donax arundinaceus</name>
    <dbReference type="NCBI Taxonomy" id="35708"/>
    <lineage>
        <taxon>Eukaryota</taxon>
        <taxon>Viridiplantae</taxon>
        <taxon>Streptophyta</taxon>
        <taxon>Embryophyta</taxon>
        <taxon>Tracheophyta</taxon>
        <taxon>Spermatophyta</taxon>
        <taxon>Magnoliopsida</taxon>
        <taxon>Liliopsida</taxon>
        <taxon>Poales</taxon>
        <taxon>Poaceae</taxon>
        <taxon>PACMAD clade</taxon>
        <taxon>Arundinoideae</taxon>
        <taxon>Arundineae</taxon>
        <taxon>Arundo</taxon>
    </lineage>
</organism>
<dbReference type="EMBL" id="GBRH01230950">
    <property type="protein sequence ID" value="JAD66945.1"/>
    <property type="molecule type" value="Transcribed_RNA"/>
</dbReference>
<name>A0A0A9C0K8_ARUDO</name>